<accession>A0A0B6YIB2</accession>
<evidence type="ECO:0000256" key="1">
    <source>
        <dbReference type="SAM" id="MobiDB-lite"/>
    </source>
</evidence>
<dbReference type="SUPFAM" id="SSF48452">
    <property type="entry name" value="TPR-like"/>
    <property type="match status" value="1"/>
</dbReference>
<dbReference type="InterPro" id="IPR011990">
    <property type="entry name" value="TPR-like_helical_dom_sf"/>
</dbReference>
<feature type="compositionally biased region" description="Low complexity" evidence="1">
    <location>
        <begin position="1"/>
        <end position="17"/>
    </location>
</feature>
<feature type="region of interest" description="Disordered" evidence="1">
    <location>
        <begin position="1"/>
        <end position="26"/>
    </location>
</feature>
<proteinExistence type="predicted"/>
<protein>
    <submittedName>
        <fullName evidence="2">Uncharacterized protein</fullName>
    </submittedName>
</protein>
<evidence type="ECO:0000313" key="2">
    <source>
        <dbReference type="EMBL" id="CEK55894.1"/>
    </source>
</evidence>
<dbReference type="Gene3D" id="1.25.40.10">
    <property type="entry name" value="Tetratricopeptide repeat domain"/>
    <property type="match status" value="1"/>
</dbReference>
<feature type="non-terminal residue" evidence="2">
    <location>
        <position position="1"/>
    </location>
</feature>
<feature type="non-terminal residue" evidence="2">
    <location>
        <position position="248"/>
    </location>
</feature>
<gene>
    <name evidence="2" type="primary">ORF26301</name>
</gene>
<sequence length="248" mass="27902">KEQAIEETPTQCTTTQESFNNEHNLGNKENTALFHHIEDTTRNSRDLTWAHNRFPSDGWSPQEELKAYVASTVMSVPLNINDCFVQKAISCYKYAIELSNGENLPAILDLGVILKQTGQTREALNQFNSVTNSQLSLTGHRVTVISAYEQAGLCYFELSKTYDNKNSFVKDGQKKLTRAISLAADLALTISELTDCAHDVWIALRTLLSDMEKEPQSSNQQKEKIKLLELVKDHGQIIEVVQTLRSLN</sequence>
<dbReference type="EMBL" id="HACG01009029">
    <property type="protein sequence ID" value="CEK55894.1"/>
    <property type="molecule type" value="Transcribed_RNA"/>
</dbReference>
<name>A0A0B6YIB2_9EUPU</name>
<dbReference type="AlphaFoldDB" id="A0A0B6YIB2"/>
<organism evidence="2">
    <name type="scientific">Arion vulgaris</name>
    <dbReference type="NCBI Taxonomy" id="1028688"/>
    <lineage>
        <taxon>Eukaryota</taxon>
        <taxon>Metazoa</taxon>
        <taxon>Spiralia</taxon>
        <taxon>Lophotrochozoa</taxon>
        <taxon>Mollusca</taxon>
        <taxon>Gastropoda</taxon>
        <taxon>Heterobranchia</taxon>
        <taxon>Euthyneura</taxon>
        <taxon>Panpulmonata</taxon>
        <taxon>Eupulmonata</taxon>
        <taxon>Stylommatophora</taxon>
        <taxon>Helicina</taxon>
        <taxon>Arionoidea</taxon>
        <taxon>Arionidae</taxon>
        <taxon>Arion</taxon>
    </lineage>
</organism>
<reference evidence="2" key="1">
    <citation type="submission" date="2014-12" db="EMBL/GenBank/DDBJ databases">
        <title>Insight into the proteome of Arion vulgaris.</title>
        <authorList>
            <person name="Aradska J."/>
            <person name="Bulat T."/>
            <person name="Smidak R."/>
            <person name="Sarate P."/>
            <person name="Gangsoo J."/>
            <person name="Sialana F."/>
            <person name="Bilban M."/>
            <person name="Lubec G."/>
        </authorList>
    </citation>
    <scope>NUCLEOTIDE SEQUENCE</scope>
    <source>
        <tissue evidence="2">Skin</tissue>
    </source>
</reference>